<keyword evidence="5 7" id="KW-0472">Membrane</keyword>
<gene>
    <name evidence="10" type="ORF">CGZ90_19230</name>
</gene>
<evidence type="ECO:0000256" key="4">
    <source>
        <dbReference type="ARBA" id="ARBA00022989"/>
    </source>
</evidence>
<dbReference type="Pfam" id="PF12704">
    <property type="entry name" value="MacB_PCD"/>
    <property type="match status" value="1"/>
</dbReference>
<dbReference type="Pfam" id="PF02687">
    <property type="entry name" value="FtsX"/>
    <property type="match status" value="1"/>
</dbReference>
<dbReference type="RefSeq" id="WP_094254122.1">
    <property type="nucleotide sequence ID" value="NZ_JBHLXL010000001.1"/>
</dbReference>
<dbReference type="Proteomes" id="UP000215059">
    <property type="component" value="Unassembled WGS sequence"/>
</dbReference>
<reference evidence="10 11" key="1">
    <citation type="submission" date="2017-07" db="EMBL/GenBank/DDBJ databases">
        <title>Fictibacillus sp. nov. GDSW-R2A3 Genome sequencing and assembly.</title>
        <authorList>
            <person name="Mayilraj S."/>
        </authorList>
    </citation>
    <scope>NUCLEOTIDE SEQUENCE [LARGE SCALE GENOMIC DNA]</scope>
    <source>
        <strain evidence="10 11">GDSW-R2A3</strain>
    </source>
</reference>
<feature type="domain" description="MacB-like periplasmic core" evidence="9">
    <location>
        <begin position="22"/>
        <end position="267"/>
    </location>
</feature>
<dbReference type="InterPro" id="IPR050250">
    <property type="entry name" value="Macrolide_Exporter_MacB"/>
</dbReference>
<feature type="domain" description="ABC3 transporter permease C-terminal" evidence="8">
    <location>
        <begin position="294"/>
        <end position="419"/>
    </location>
</feature>
<evidence type="ECO:0000256" key="7">
    <source>
        <dbReference type="SAM" id="Phobius"/>
    </source>
</evidence>
<evidence type="ECO:0000313" key="11">
    <source>
        <dbReference type="Proteomes" id="UP000215059"/>
    </source>
</evidence>
<evidence type="ECO:0000256" key="6">
    <source>
        <dbReference type="ARBA" id="ARBA00038076"/>
    </source>
</evidence>
<dbReference type="OrthoDB" id="9770099at2"/>
<keyword evidence="11" id="KW-1185">Reference proteome</keyword>
<evidence type="ECO:0008006" key="12">
    <source>
        <dbReference type="Google" id="ProtNLM"/>
    </source>
</evidence>
<feature type="transmembrane region" description="Helical" evidence="7">
    <location>
        <begin position="21"/>
        <end position="45"/>
    </location>
</feature>
<dbReference type="GO" id="GO:0022857">
    <property type="term" value="F:transmembrane transporter activity"/>
    <property type="evidence" value="ECO:0007669"/>
    <property type="project" value="TreeGrafter"/>
</dbReference>
<keyword evidence="2" id="KW-1003">Cell membrane</keyword>
<feature type="transmembrane region" description="Helical" evidence="7">
    <location>
        <begin position="284"/>
        <end position="309"/>
    </location>
</feature>
<evidence type="ECO:0000256" key="1">
    <source>
        <dbReference type="ARBA" id="ARBA00004651"/>
    </source>
</evidence>
<keyword evidence="3 7" id="KW-0812">Transmembrane</keyword>
<accession>A0A235F4C4</accession>
<keyword evidence="4 7" id="KW-1133">Transmembrane helix</keyword>
<dbReference type="AlphaFoldDB" id="A0A235F4C4"/>
<dbReference type="PANTHER" id="PTHR30572">
    <property type="entry name" value="MEMBRANE COMPONENT OF TRANSPORTER-RELATED"/>
    <property type="match status" value="1"/>
</dbReference>
<dbReference type="GO" id="GO:0005886">
    <property type="term" value="C:plasma membrane"/>
    <property type="evidence" value="ECO:0007669"/>
    <property type="project" value="UniProtKB-SubCell"/>
</dbReference>
<proteinExistence type="inferred from homology"/>
<feature type="transmembrane region" description="Helical" evidence="7">
    <location>
        <begin position="390"/>
        <end position="409"/>
    </location>
</feature>
<comment type="caution">
    <text evidence="10">The sequence shown here is derived from an EMBL/GenBank/DDBJ whole genome shotgun (WGS) entry which is preliminary data.</text>
</comment>
<comment type="similarity">
    <text evidence="6">Belongs to the ABC-4 integral membrane protein family.</text>
</comment>
<feature type="transmembrane region" description="Helical" evidence="7">
    <location>
        <begin position="347"/>
        <end position="370"/>
    </location>
</feature>
<evidence type="ECO:0000259" key="8">
    <source>
        <dbReference type="Pfam" id="PF02687"/>
    </source>
</evidence>
<sequence>MKFKDKYRFVRKNMKKNRTRVVMTIAASTIGCAFLIMLASIGFAFHKSAVDDVMGRRLMNQIEIQGNNGPLKDKNVEELRSINGVKAVTKKQFSDSSIFKYKDYTASTSVMSADMKAEKKAGLELSAGRMPKSKYEILAGYQFAKSFIKELPENAYEGLTEEESAQKAEENRLKLKSMAGKKVIHEFPVFKDGKENGVEKVELTIVGVLKKPSKEWVEDGTVFISEELLKDIKAKGNPEGQQEPFYEVHVYTHSAEDVKAVTEKIEEKGYMTYSVVKDLKELNVIFIIFKAGLIFIGAIAVLIASIGIFNTMTMAVTERSQDIGIMKAIGANPKTIKKIFLLESGYIGIWGAALGTLLAYAVSNLVNFGLPVAIEQFSGEKVPENFIFSYIPWTLTAIAVGICMSVTLISGWRPAAKATQVDVLKALRRDI</sequence>
<dbReference type="InterPro" id="IPR003838">
    <property type="entry name" value="ABC3_permease_C"/>
</dbReference>
<evidence type="ECO:0000256" key="3">
    <source>
        <dbReference type="ARBA" id="ARBA00022692"/>
    </source>
</evidence>
<name>A0A235F4C4_9BACL</name>
<dbReference type="PANTHER" id="PTHR30572:SF4">
    <property type="entry name" value="ABC TRANSPORTER PERMEASE YTRF"/>
    <property type="match status" value="1"/>
</dbReference>
<evidence type="ECO:0000256" key="5">
    <source>
        <dbReference type="ARBA" id="ARBA00023136"/>
    </source>
</evidence>
<dbReference type="InterPro" id="IPR025857">
    <property type="entry name" value="MacB_PCD"/>
</dbReference>
<protein>
    <recommendedName>
        <fullName evidence="12">Metabolite permease</fullName>
    </recommendedName>
</protein>
<evidence type="ECO:0000256" key="2">
    <source>
        <dbReference type="ARBA" id="ARBA00022475"/>
    </source>
</evidence>
<dbReference type="EMBL" id="NOII01000049">
    <property type="protein sequence ID" value="OYD56120.1"/>
    <property type="molecule type" value="Genomic_DNA"/>
</dbReference>
<organism evidence="10 11">
    <name type="scientific">Fictibacillus aquaticus</name>
    <dbReference type="NCBI Taxonomy" id="2021314"/>
    <lineage>
        <taxon>Bacteria</taxon>
        <taxon>Bacillati</taxon>
        <taxon>Bacillota</taxon>
        <taxon>Bacilli</taxon>
        <taxon>Bacillales</taxon>
        <taxon>Fictibacillaceae</taxon>
        <taxon>Fictibacillus</taxon>
    </lineage>
</organism>
<comment type="subcellular location">
    <subcellularLocation>
        <location evidence="1">Cell membrane</location>
        <topology evidence="1">Multi-pass membrane protein</topology>
    </subcellularLocation>
</comment>
<evidence type="ECO:0000313" key="10">
    <source>
        <dbReference type="EMBL" id="OYD56120.1"/>
    </source>
</evidence>
<dbReference type="PROSITE" id="PS51257">
    <property type="entry name" value="PROKAR_LIPOPROTEIN"/>
    <property type="match status" value="1"/>
</dbReference>
<evidence type="ECO:0000259" key="9">
    <source>
        <dbReference type="Pfam" id="PF12704"/>
    </source>
</evidence>